<dbReference type="PROSITE" id="PS00107">
    <property type="entry name" value="PROTEIN_KINASE_ATP"/>
    <property type="match status" value="1"/>
</dbReference>
<dbReference type="GO" id="GO:0004674">
    <property type="term" value="F:protein serine/threonine kinase activity"/>
    <property type="evidence" value="ECO:0007669"/>
    <property type="project" value="UniProtKB-KW"/>
</dbReference>
<dbReference type="CDD" id="cd14066">
    <property type="entry name" value="STKc_IRAK"/>
    <property type="match status" value="1"/>
</dbReference>
<evidence type="ECO:0000256" key="7">
    <source>
        <dbReference type="ARBA" id="ARBA00022679"/>
    </source>
</evidence>
<evidence type="ECO:0000313" key="24">
    <source>
        <dbReference type="Proteomes" id="UP000824469"/>
    </source>
</evidence>
<comment type="similarity">
    <text evidence="2">In the N-terminal section; belongs to the leguminous lectin family.</text>
</comment>
<evidence type="ECO:0000313" key="23">
    <source>
        <dbReference type="EMBL" id="KAH9297583.1"/>
    </source>
</evidence>
<dbReference type="EC" id="2.7.11.1" evidence="4"/>
<evidence type="ECO:0000256" key="3">
    <source>
        <dbReference type="ARBA" id="ARBA00010217"/>
    </source>
</evidence>
<evidence type="ECO:0000256" key="15">
    <source>
        <dbReference type="ARBA" id="ARBA00023136"/>
    </source>
</evidence>
<gene>
    <name evidence="23" type="ORF">KI387_029265</name>
</gene>
<dbReference type="InterPro" id="IPR008271">
    <property type="entry name" value="Ser/Thr_kinase_AS"/>
</dbReference>
<evidence type="ECO:0000256" key="4">
    <source>
        <dbReference type="ARBA" id="ARBA00012513"/>
    </source>
</evidence>
<dbReference type="InterPro" id="IPR001220">
    <property type="entry name" value="Legume_lectin_dom"/>
</dbReference>
<dbReference type="SMART" id="SM00220">
    <property type="entry name" value="S_TKc"/>
    <property type="match status" value="1"/>
</dbReference>
<evidence type="ECO:0000259" key="22">
    <source>
        <dbReference type="PROSITE" id="PS50011"/>
    </source>
</evidence>
<dbReference type="FunFam" id="3.30.200.20:FF:000178">
    <property type="entry name" value="serine/threonine-protein kinase PBS1-like"/>
    <property type="match status" value="1"/>
</dbReference>
<dbReference type="SUPFAM" id="SSF49899">
    <property type="entry name" value="Concanavalin A-like lectins/glucanases"/>
    <property type="match status" value="1"/>
</dbReference>
<comment type="catalytic activity">
    <reaction evidence="16">
        <text>L-threonyl-[protein] + ATP = O-phospho-L-threonyl-[protein] + ADP + H(+)</text>
        <dbReference type="Rhea" id="RHEA:46608"/>
        <dbReference type="Rhea" id="RHEA-COMP:11060"/>
        <dbReference type="Rhea" id="RHEA-COMP:11605"/>
        <dbReference type="ChEBI" id="CHEBI:15378"/>
        <dbReference type="ChEBI" id="CHEBI:30013"/>
        <dbReference type="ChEBI" id="CHEBI:30616"/>
        <dbReference type="ChEBI" id="CHEBI:61977"/>
        <dbReference type="ChEBI" id="CHEBI:456216"/>
        <dbReference type="EC" id="2.7.11.1"/>
    </reaction>
</comment>
<feature type="domain" description="Protein kinase" evidence="22">
    <location>
        <begin position="343"/>
        <end position="621"/>
    </location>
</feature>
<keyword evidence="14 20" id="KW-1133">Transmembrane helix</keyword>
<keyword evidence="13 18" id="KW-0067">ATP-binding</keyword>
<dbReference type="PANTHER" id="PTHR27007">
    <property type="match status" value="1"/>
</dbReference>
<evidence type="ECO:0000256" key="2">
    <source>
        <dbReference type="ARBA" id="ARBA00008536"/>
    </source>
</evidence>
<keyword evidence="11 18" id="KW-0547">Nucleotide-binding</keyword>
<evidence type="ECO:0000256" key="14">
    <source>
        <dbReference type="ARBA" id="ARBA00022989"/>
    </source>
</evidence>
<keyword evidence="15 20" id="KW-0472">Membrane</keyword>
<dbReference type="PROSITE" id="PS50011">
    <property type="entry name" value="PROTEIN_KINASE_DOM"/>
    <property type="match status" value="1"/>
</dbReference>
<keyword evidence="6" id="KW-0723">Serine/threonine-protein kinase</keyword>
<dbReference type="AlphaFoldDB" id="A0AA38CEY2"/>
<proteinExistence type="inferred from homology"/>
<dbReference type="Gene3D" id="2.60.120.200">
    <property type="match status" value="1"/>
</dbReference>
<accession>A0AA38CEY2</accession>
<dbReference type="FunFam" id="1.10.510.10:FF:000108">
    <property type="entry name" value="L-type lectin-domain containing receptor kinase S.4"/>
    <property type="match status" value="1"/>
</dbReference>
<keyword evidence="12" id="KW-0418">Kinase</keyword>
<dbReference type="PROSITE" id="PS00108">
    <property type="entry name" value="PROTEIN_KINASE_ST"/>
    <property type="match status" value="1"/>
</dbReference>
<evidence type="ECO:0000256" key="9">
    <source>
        <dbReference type="ARBA" id="ARBA00022729"/>
    </source>
</evidence>
<keyword evidence="9 21" id="KW-0732">Signal</keyword>
<evidence type="ECO:0000256" key="16">
    <source>
        <dbReference type="ARBA" id="ARBA00047899"/>
    </source>
</evidence>
<keyword evidence="10" id="KW-0430">Lectin</keyword>
<evidence type="ECO:0000256" key="13">
    <source>
        <dbReference type="ARBA" id="ARBA00022840"/>
    </source>
</evidence>
<keyword evidence="24" id="KW-1185">Reference proteome</keyword>
<feature type="binding site" evidence="18">
    <location>
        <position position="372"/>
    </location>
    <ligand>
        <name>ATP</name>
        <dbReference type="ChEBI" id="CHEBI:30616"/>
    </ligand>
</feature>
<dbReference type="CDD" id="cd06899">
    <property type="entry name" value="lectin_legume_LecRK_Arcelin_ConA"/>
    <property type="match status" value="1"/>
</dbReference>
<dbReference type="SUPFAM" id="SSF56112">
    <property type="entry name" value="Protein kinase-like (PK-like)"/>
    <property type="match status" value="1"/>
</dbReference>
<evidence type="ECO:0000256" key="6">
    <source>
        <dbReference type="ARBA" id="ARBA00022527"/>
    </source>
</evidence>
<protein>
    <recommendedName>
        <fullName evidence="4">non-specific serine/threonine protein kinase</fullName>
        <ecNumber evidence="4">2.7.11.1</ecNumber>
    </recommendedName>
</protein>
<feature type="transmembrane region" description="Helical" evidence="20">
    <location>
        <begin position="289"/>
        <end position="310"/>
    </location>
</feature>
<evidence type="ECO:0000256" key="8">
    <source>
        <dbReference type="ARBA" id="ARBA00022692"/>
    </source>
</evidence>
<evidence type="ECO:0000256" key="11">
    <source>
        <dbReference type="ARBA" id="ARBA00022741"/>
    </source>
</evidence>
<dbReference type="InterPro" id="IPR017441">
    <property type="entry name" value="Protein_kinase_ATP_BS"/>
</dbReference>
<keyword evidence="8 20" id="KW-0812">Transmembrane</keyword>
<sequence>MSLCLLLLFAVVSIATAQVSPTNQTHTTFVFNNFNDTPSLILLQNASIKSEAVRLTNETQWMIGRLLYSTPLQIKTNATLSSFSTSFVMAMVPPPKAQGTGHGIAFIMTPTTSQREAFASVYMGLFNDTSDGKDYNHLFAVEFDTTQSVDSDDPSANHVGLDLNNLKSSYTQDAGYWDDQKFVNVTLKSGRNIQAWIDYDHIQDQINVTMALAGMPKPQKPLISRKNLNLSAVLQDQVYVGFSSATGNFVAEHYILAWSFTTNGTAPDLDVSDLPSLMWKKKPVYKTRAFIAGITLLSLLLPLVAALVLLKRYRDREVIEEWELEFWPHRFSYRELRIATKGFAEGEVLGSGGFGQVYRGVLPGTEQIIAVKCVNKEVREGMKEFIAEITSMGRLQHRNLVQLRGWCRNNKKLFIVYDYMPNGSLDKMIFETTTLLNWGQRYKILKGVAAGLLYLHEQWEKRVVHRDIKSSNVLLDSEMNGRLGDFGLARLYDHSENPGTTHVVGTLGYIAPELLYSGKSTPATDVFSFGVVLLEVACGRKPVDPGKDDSEAILVDWVWELCSQERIMDAVDRRLRGDYNIEEMERVLTLGLFCCHPQAERRLTIRHVLQILEGEAGLPALSMPSFNSSVMGSTPRSGFFNGTSYGSSTSNSKTSQGDGFSTTSSKIHRETKPLL</sequence>
<feature type="region of interest" description="Disordered" evidence="19">
    <location>
        <begin position="645"/>
        <end position="675"/>
    </location>
</feature>
<evidence type="ECO:0000256" key="1">
    <source>
        <dbReference type="ARBA" id="ARBA00004251"/>
    </source>
</evidence>
<evidence type="ECO:0000256" key="20">
    <source>
        <dbReference type="SAM" id="Phobius"/>
    </source>
</evidence>
<feature type="compositionally biased region" description="Polar residues" evidence="19">
    <location>
        <begin position="656"/>
        <end position="665"/>
    </location>
</feature>
<organism evidence="23 24">
    <name type="scientific">Taxus chinensis</name>
    <name type="common">Chinese yew</name>
    <name type="synonym">Taxus wallichiana var. chinensis</name>
    <dbReference type="NCBI Taxonomy" id="29808"/>
    <lineage>
        <taxon>Eukaryota</taxon>
        <taxon>Viridiplantae</taxon>
        <taxon>Streptophyta</taxon>
        <taxon>Embryophyta</taxon>
        <taxon>Tracheophyta</taxon>
        <taxon>Spermatophyta</taxon>
        <taxon>Pinopsida</taxon>
        <taxon>Pinidae</taxon>
        <taxon>Conifers II</taxon>
        <taxon>Cupressales</taxon>
        <taxon>Taxaceae</taxon>
        <taxon>Taxus</taxon>
    </lineage>
</organism>
<dbReference type="Pfam" id="PF00139">
    <property type="entry name" value="Lectin_legB"/>
    <property type="match status" value="1"/>
</dbReference>
<dbReference type="Gene3D" id="3.30.200.20">
    <property type="entry name" value="Phosphorylase Kinase, domain 1"/>
    <property type="match status" value="1"/>
</dbReference>
<dbReference type="Pfam" id="PF00069">
    <property type="entry name" value="Pkinase"/>
    <property type="match status" value="1"/>
</dbReference>
<feature type="chain" id="PRO_5041299846" description="non-specific serine/threonine protein kinase" evidence="21">
    <location>
        <begin position="18"/>
        <end position="675"/>
    </location>
</feature>
<comment type="caution">
    <text evidence="23">The sequence shown here is derived from an EMBL/GenBank/DDBJ whole genome shotgun (WGS) entry which is preliminary data.</text>
</comment>
<comment type="catalytic activity">
    <reaction evidence="17">
        <text>L-seryl-[protein] + ATP = O-phospho-L-seryl-[protein] + ADP + H(+)</text>
        <dbReference type="Rhea" id="RHEA:17989"/>
        <dbReference type="Rhea" id="RHEA-COMP:9863"/>
        <dbReference type="Rhea" id="RHEA-COMP:11604"/>
        <dbReference type="ChEBI" id="CHEBI:15378"/>
        <dbReference type="ChEBI" id="CHEBI:29999"/>
        <dbReference type="ChEBI" id="CHEBI:30616"/>
        <dbReference type="ChEBI" id="CHEBI:83421"/>
        <dbReference type="ChEBI" id="CHEBI:456216"/>
        <dbReference type="EC" id="2.7.11.1"/>
    </reaction>
</comment>
<dbReference type="FunFam" id="2.60.120.200:FF:000112">
    <property type="entry name" value="L-type lectin-domain containing receptor kinase V.9"/>
    <property type="match status" value="1"/>
</dbReference>
<dbReference type="GO" id="GO:0030246">
    <property type="term" value="F:carbohydrate binding"/>
    <property type="evidence" value="ECO:0007669"/>
    <property type="project" value="UniProtKB-KW"/>
</dbReference>
<comment type="similarity">
    <text evidence="3">In the C-terminal section; belongs to the protein kinase superfamily. Ser/Thr protein kinase family.</text>
</comment>
<dbReference type="GO" id="GO:0005886">
    <property type="term" value="C:plasma membrane"/>
    <property type="evidence" value="ECO:0007669"/>
    <property type="project" value="UniProtKB-SubCell"/>
</dbReference>
<dbReference type="Gene3D" id="1.10.510.10">
    <property type="entry name" value="Transferase(Phosphotransferase) domain 1"/>
    <property type="match status" value="1"/>
</dbReference>
<dbReference type="InterPro" id="IPR050528">
    <property type="entry name" value="L-type_Lectin-RKs"/>
</dbReference>
<evidence type="ECO:0000256" key="18">
    <source>
        <dbReference type="PROSITE-ProRule" id="PRU10141"/>
    </source>
</evidence>
<evidence type="ECO:0000256" key="17">
    <source>
        <dbReference type="ARBA" id="ARBA00048679"/>
    </source>
</evidence>
<evidence type="ECO:0000256" key="21">
    <source>
        <dbReference type="SAM" id="SignalP"/>
    </source>
</evidence>
<name>A0AA38CEY2_TAXCH</name>
<reference evidence="23 24" key="1">
    <citation type="journal article" date="2021" name="Nat. Plants">
        <title>The Taxus genome provides insights into paclitaxel biosynthesis.</title>
        <authorList>
            <person name="Xiong X."/>
            <person name="Gou J."/>
            <person name="Liao Q."/>
            <person name="Li Y."/>
            <person name="Zhou Q."/>
            <person name="Bi G."/>
            <person name="Li C."/>
            <person name="Du R."/>
            <person name="Wang X."/>
            <person name="Sun T."/>
            <person name="Guo L."/>
            <person name="Liang H."/>
            <person name="Lu P."/>
            <person name="Wu Y."/>
            <person name="Zhang Z."/>
            <person name="Ro D.K."/>
            <person name="Shang Y."/>
            <person name="Huang S."/>
            <person name="Yan J."/>
        </authorList>
    </citation>
    <scope>NUCLEOTIDE SEQUENCE [LARGE SCALE GENOMIC DNA]</scope>
    <source>
        <strain evidence="23">Ta-2019</strain>
    </source>
</reference>
<dbReference type="GO" id="GO:0005524">
    <property type="term" value="F:ATP binding"/>
    <property type="evidence" value="ECO:0007669"/>
    <property type="project" value="UniProtKB-UniRule"/>
</dbReference>
<dbReference type="EMBL" id="JAHRHJ020000010">
    <property type="protein sequence ID" value="KAH9297583.1"/>
    <property type="molecule type" value="Genomic_DNA"/>
</dbReference>
<keyword evidence="5" id="KW-1003">Cell membrane</keyword>
<dbReference type="OMA" id="DENMHIM"/>
<feature type="compositionally biased region" description="Low complexity" evidence="19">
    <location>
        <begin position="645"/>
        <end position="655"/>
    </location>
</feature>
<keyword evidence="7" id="KW-0808">Transferase</keyword>
<evidence type="ECO:0000256" key="10">
    <source>
        <dbReference type="ARBA" id="ARBA00022734"/>
    </source>
</evidence>
<dbReference type="InterPro" id="IPR011009">
    <property type="entry name" value="Kinase-like_dom_sf"/>
</dbReference>
<dbReference type="Proteomes" id="UP000824469">
    <property type="component" value="Unassembled WGS sequence"/>
</dbReference>
<dbReference type="InterPro" id="IPR000719">
    <property type="entry name" value="Prot_kinase_dom"/>
</dbReference>
<evidence type="ECO:0000256" key="12">
    <source>
        <dbReference type="ARBA" id="ARBA00022777"/>
    </source>
</evidence>
<evidence type="ECO:0000256" key="5">
    <source>
        <dbReference type="ARBA" id="ARBA00022475"/>
    </source>
</evidence>
<dbReference type="InterPro" id="IPR013320">
    <property type="entry name" value="ConA-like_dom_sf"/>
</dbReference>
<comment type="subcellular location">
    <subcellularLocation>
        <location evidence="1">Cell membrane</location>
        <topology evidence="1">Single-pass type I membrane protein</topology>
    </subcellularLocation>
</comment>
<evidence type="ECO:0000256" key="19">
    <source>
        <dbReference type="SAM" id="MobiDB-lite"/>
    </source>
</evidence>
<feature type="signal peptide" evidence="21">
    <location>
        <begin position="1"/>
        <end position="17"/>
    </location>
</feature>